<dbReference type="FunFam" id="3.40.720.10:FF:000001">
    <property type="entry name" value="2,3-bisphosphoglycerate-independent phosphoglycerate mutase"/>
    <property type="match status" value="1"/>
</dbReference>
<keyword evidence="9 15" id="KW-0464">Manganese</keyword>
<reference evidence="18" key="1">
    <citation type="journal article" date="2020" name="Nat. Commun.">
        <title>Large-scale genome sequencing of mycorrhizal fungi provides insights into the early evolution of symbiotic traits.</title>
        <authorList>
            <person name="Miyauchi S."/>
            <person name="Kiss E."/>
            <person name="Kuo A."/>
            <person name="Drula E."/>
            <person name="Kohler A."/>
            <person name="Sanchez-Garcia M."/>
            <person name="Morin E."/>
            <person name="Andreopoulos B."/>
            <person name="Barry K.W."/>
            <person name="Bonito G."/>
            <person name="Buee M."/>
            <person name="Carver A."/>
            <person name="Chen C."/>
            <person name="Cichocki N."/>
            <person name="Clum A."/>
            <person name="Culley D."/>
            <person name="Crous P.W."/>
            <person name="Fauchery L."/>
            <person name="Girlanda M."/>
            <person name="Hayes R.D."/>
            <person name="Keri Z."/>
            <person name="LaButti K."/>
            <person name="Lipzen A."/>
            <person name="Lombard V."/>
            <person name="Magnuson J."/>
            <person name="Maillard F."/>
            <person name="Murat C."/>
            <person name="Nolan M."/>
            <person name="Ohm R.A."/>
            <person name="Pangilinan J."/>
            <person name="Pereira M.F."/>
            <person name="Perotto S."/>
            <person name="Peter M."/>
            <person name="Pfister S."/>
            <person name="Riley R."/>
            <person name="Sitrit Y."/>
            <person name="Stielow J.B."/>
            <person name="Szollosi G."/>
            <person name="Zifcakova L."/>
            <person name="Stursova M."/>
            <person name="Spatafora J.W."/>
            <person name="Tedersoo L."/>
            <person name="Vaario L.M."/>
            <person name="Yamada A."/>
            <person name="Yan M."/>
            <person name="Wang P."/>
            <person name="Xu J."/>
            <person name="Bruns T."/>
            <person name="Baldrian P."/>
            <person name="Vilgalys R."/>
            <person name="Dunand C."/>
            <person name="Henrissat B."/>
            <person name="Grigoriev I.V."/>
            <person name="Hibbett D."/>
            <person name="Nagy L.G."/>
            <person name="Martin F.M."/>
        </authorList>
    </citation>
    <scope>NUCLEOTIDE SEQUENCE</scope>
    <source>
        <strain evidence="18">UH-Tt-Lm1</strain>
    </source>
</reference>
<evidence type="ECO:0000259" key="16">
    <source>
        <dbReference type="Pfam" id="PF01676"/>
    </source>
</evidence>
<protein>
    <recommendedName>
        <fullName evidence="11">2,3-bisphosphoglycerate-independent phosphoglycerate mutase</fullName>
        <ecNumber evidence="6">5.4.2.12</ecNumber>
    </recommendedName>
    <alternativeName>
        <fullName evidence="12">Cofactor-independent phosphoglycerate mutase homolog</fullName>
    </alternativeName>
</protein>
<evidence type="ECO:0000256" key="6">
    <source>
        <dbReference type="ARBA" id="ARBA00012026"/>
    </source>
</evidence>
<feature type="binding site" evidence="14">
    <location>
        <position position="125"/>
    </location>
    <ligand>
        <name>substrate</name>
    </ligand>
</feature>
<keyword evidence="8" id="KW-0324">Glycolysis</keyword>
<feature type="binding site" evidence="15">
    <location>
        <position position="402"/>
    </location>
    <ligand>
        <name>Mn(2+)</name>
        <dbReference type="ChEBI" id="CHEBI:29035"/>
        <label>1</label>
    </ligand>
</feature>
<name>A0A9P6HM37_9AGAM</name>
<sequence length="516" mass="57248">MVEVKNKVCLIVHDGWGISDEEEGNAIRAGDTTNMDTIAKEHSYRKLAAHGLAVGLSDGLMGNSEVGHLNIGAGRVVWQDIVKIDVAIKKREFHKNPTIVESFKRAKDGNGRLHLLGLISDGGVHSHIHHLFALLETAKELEVPHVYIHFFGDGRDTAPRSSAKYAKELLDFIEKEKVGKLVTVVGRYYAMDRDKRWERVKVATECLIKGEGEASEDPIATIEERYKKDETDEFLKPIIIGGDEGRIKEGDTLFLFNYRSDRMREIATVLGKLDDVVDTEIPKDLHITTMSRYNAEFPFAVAYPPQRMTDVLAEWISNKGLKQAHIAETEKYAHVTFFFNGGVENKFESEDRYMIASPKVATYDLQPHMSAQEVADKVAEVVRAKDHEFIMCNFAPPDMVGHTGVLDAAIKAISATDKAVGTIYKACEEAGYILLITADHGNAEQMINKETGNPHTAHTTNPVPFIMTGDPKKYTFGEDKEGDEPGALCDVAPTVLALLGLDQPEDMTGRSLLVEV</sequence>
<dbReference type="GO" id="GO:0006096">
    <property type="term" value="P:glycolytic process"/>
    <property type="evidence" value="ECO:0007669"/>
    <property type="project" value="UniProtKB-KW"/>
</dbReference>
<evidence type="ECO:0000256" key="2">
    <source>
        <dbReference type="ARBA" id="ARBA00001936"/>
    </source>
</evidence>
<organism evidence="18 19">
    <name type="scientific">Thelephora terrestris</name>
    <dbReference type="NCBI Taxonomy" id="56493"/>
    <lineage>
        <taxon>Eukaryota</taxon>
        <taxon>Fungi</taxon>
        <taxon>Dikarya</taxon>
        <taxon>Basidiomycota</taxon>
        <taxon>Agaricomycotina</taxon>
        <taxon>Agaricomycetes</taxon>
        <taxon>Thelephorales</taxon>
        <taxon>Thelephoraceae</taxon>
        <taxon>Thelephora</taxon>
    </lineage>
</organism>
<feature type="binding site" evidence="15">
    <location>
        <position position="458"/>
    </location>
    <ligand>
        <name>Mn(2+)</name>
        <dbReference type="ChEBI" id="CHEBI:29035"/>
        <label>1</label>
    </ligand>
</feature>
<dbReference type="Proteomes" id="UP000736335">
    <property type="component" value="Unassembled WGS sequence"/>
</dbReference>
<evidence type="ECO:0000256" key="3">
    <source>
        <dbReference type="ARBA" id="ARBA00002315"/>
    </source>
</evidence>
<dbReference type="Pfam" id="PF06415">
    <property type="entry name" value="iPGM_N"/>
    <property type="match status" value="1"/>
</dbReference>
<dbReference type="PIRSF" id="PIRSF001492">
    <property type="entry name" value="IPGAM"/>
    <property type="match status" value="1"/>
</dbReference>
<dbReference type="Gene3D" id="3.40.720.10">
    <property type="entry name" value="Alkaline Phosphatase, subunit A"/>
    <property type="match status" value="1"/>
</dbReference>
<feature type="active site" description="Phosphoserine intermediate" evidence="13">
    <location>
        <position position="64"/>
    </location>
</feature>
<dbReference type="Pfam" id="PF01676">
    <property type="entry name" value="Metalloenzyme"/>
    <property type="match status" value="1"/>
</dbReference>
<dbReference type="InterPro" id="IPR005995">
    <property type="entry name" value="Pgm_bpd_ind"/>
</dbReference>
<dbReference type="GO" id="GO:0006007">
    <property type="term" value="P:glucose catabolic process"/>
    <property type="evidence" value="ECO:0007669"/>
    <property type="project" value="InterPro"/>
</dbReference>
<dbReference type="OrthoDB" id="1886626at2759"/>
<dbReference type="GO" id="GO:0005737">
    <property type="term" value="C:cytoplasm"/>
    <property type="evidence" value="ECO:0007669"/>
    <property type="project" value="InterPro"/>
</dbReference>
<feature type="binding site" evidence="14">
    <location>
        <position position="193"/>
    </location>
    <ligand>
        <name>substrate</name>
    </ligand>
</feature>
<dbReference type="SUPFAM" id="SSF64158">
    <property type="entry name" value="2,3-Bisphosphoglycerate-independent phosphoglycerate mutase, substrate-binding domain"/>
    <property type="match status" value="1"/>
</dbReference>
<dbReference type="HAMAP" id="MF_01038">
    <property type="entry name" value="GpmI"/>
    <property type="match status" value="1"/>
</dbReference>
<dbReference type="CDD" id="cd16010">
    <property type="entry name" value="iPGM"/>
    <property type="match status" value="1"/>
</dbReference>
<dbReference type="InterPro" id="IPR017850">
    <property type="entry name" value="Alkaline_phosphatase_core_sf"/>
</dbReference>
<feature type="binding site" evidence="14">
    <location>
        <position position="187"/>
    </location>
    <ligand>
        <name>substrate</name>
    </ligand>
</feature>
<dbReference type="InterPro" id="IPR011258">
    <property type="entry name" value="BPG-indep_PGM_N"/>
</dbReference>
<evidence type="ECO:0000256" key="10">
    <source>
        <dbReference type="ARBA" id="ARBA00023235"/>
    </source>
</evidence>
<dbReference type="PANTHER" id="PTHR31637:SF0">
    <property type="entry name" value="2,3-BISPHOSPHOGLYCERATE-INDEPENDENT PHOSPHOGLYCERATE MUTASE"/>
    <property type="match status" value="1"/>
</dbReference>
<dbReference type="NCBIfam" id="TIGR01307">
    <property type="entry name" value="pgm_bpd_ind"/>
    <property type="match status" value="1"/>
</dbReference>
<evidence type="ECO:0000256" key="12">
    <source>
        <dbReference type="ARBA" id="ARBA00083354"/>
    </source>
</evidence>
<dbReference type="AlphaFoldDB" id="A0A9P6HM37"/>
<evidence type="ECO:0000256" key="8">
    <source>
        <dbReference type="ARBA" id="ARBA00023152"/>
    </source>
</evidence>
<feature type="binding site" evidence="14">
    <location>
        <begin position="155"/>
        <end position="156"/>
    </location>
    <ligand>
        <name>substrate</name>
    </ligand>
</feature>
<comment type="pathway">
    <text evidence="4">Carbohydrate degradation; glycolysis; pyruvate from D-glyceraldehyde 3-phosphate: step 3/5.</text>
</comment>
<feature type="binding site" evidence="15">
    <location>
        <position position="440"/>
    </location>
    <ligand>
        <name>Mn(2+)</name>
        <dbReference type="ChEBI" id="CHEBI:29035"/>
        <label>2</label>
    </ligand>
</feature>
<feature type="domain" description="BPG-independent PGAM N-terminal" evidence="17">
    <location>
        <begin position="84"/>
        <end position="294"/>
    </location>
</feature>
<feature type="domain" description="Metalloenzyme" evidence="16">
    <location>
        <begin position="7"/>
        <end position="502"/>
    </location>
</feature>
<dbReference type="PANTHER" id="PTHR31637">
    <property type="entry name" value="2,3-BISPHOSPHOGLYCERATE-INDEPENDENT PHOSPHOGLYCERATE MUTASE"/>
    <property type="match status" value="1"/>
</dbReference>
<dbReference type="GO" id="GO:0004619">
    <property type="term" value="F:phosphoglycerate mutase activity"/>
    <property type="evidence" value="ECO:0007669"/>
    <property type="project" value="UniProtKB-EC"/>
</dbReference>
<keyword evidence="10" id="KW-0413">Isomerase</keyword>
<dbReference type="GO" id="GO:0030145">
    <property type="term" value="F:manganese ion binding"/>
    <property type="evidence" value="ECO:0007669"/>
    <property type="project" value="InterPro"/>
</dbReference>
<feature type="binding site" evidence="15">
    <location>
        <position position="14"/>
    </location>
    <ligand>
        <name>Mn(2+)</name>
        <dbReference type="ChEBI" id="CHEBI:29035"/>
        <label>2</label>
    </ligand>
</feature>
<dbReference type="EMBL" id="WIUZ02000003">
    <property type="protein sequence ID" value="KAF9789801.1"/>
    <property type="molecule type" value="Genomic_DNA"/>
</dbReference>
<evidence type="ECO:0000256" key="5">
    <source>
        <dbReference type="ARBA" id="ARBA00008819"/>
    </source>
</evidence>
<gene>
    <name evidence="18" type="ORF">BJ322DRAFT_1044280</name>
</gene>
<evidence type="ECO:0000256" key="13">
    <source>
        <dbReference type="PIRSR" id="PIRSR001492-1"/>
    </source>
</evidence>
<reference evidence="18" key="2">
    <citation type="submission" date="2020-11" db="EMBL/GenBank/DDBJ databases">
        <authorList>
            <consortium name="DOE Joint Genome Institute"/>
            <person name="Kuo A."/>
            <person name="Miyauchi S."/>
            <person name="Kiss E."/>
            <person name="Drula E."/>
            <person name="Kohler A."/>
            <person name="Sanchez-Garcia M."/>
            <person name="Andreopoulos B."/>
            <person name="Barry K.W."/>
            <person name="Bonito G."/>
            <person name="Buee M."/>
            <person name="Carver A."/>
            <person name="Chen C."/>
            <person name="Cichocki N."/>
            <person name="Clum A."/>
            <person name="Culley D."/>
            <person name="Crous P.W."/>
            <person name="Fauchery L."/>
            <person name="Girlanda M."/>
            <person name="Hayes R."/>
            <person name="Keri Z."/>
            <person name="Labutti K."/>
            <person name="Lipzen A."/>
            <person name="Lombard V."/>
            <person name="Magnuson J."/>
            <person name="Maillard F."/>
            <person name="Morin E."/>
            <person name="Murat C."/>
            <person name="Nolan M."/>
            <person name="Ohm R."/>
            <person name="Pangilinan J."/>
            <person name="Pereira M."/>
            <person name="Perotto S."/>
            <person name="Peter M."/>
            <person name="Riley R."/>
            <person name="Sitrit Y."/>
            <person name="Stielow B."/>
            <person name="Szollosi G."/>
            <person name="Zifcakova L."/>
            <person name="Stursova M."/>
            <person name="Spatafora J.W."/>
            <person name="Tedersoo L."/>
            <person name="Vaario L.-M."/>
            <person name="Yamada A."/>
            <person name="Yan M."/>
            <person name="Wang P."/>
            <person name="Xu J."/>
            <person name="Bruns T."/>
            <person name="Baldrian P."/>
            <person name="Vilgalys R."/>
            <person name="Henrissat B."/>
            <person name="Grigoriev I.V."/>
            <person name="Hibbett D."/>
            <person name="Nagy L.G."/>
            <person name="Martin F.M."/>
        </authorList>
    </citation>
    <scope>NUCLEOTIDE SEQUENCE</scope>
    <source>
        <strain evidence="18">UH-Tt-Lm1</strain>
    </source>
</reference>
<feature type="binding site" evidence="15">
    <location>
        <position position="64"/>
    </location>
    <ligand>
        <name>Mn(2+)</name>
        <dbReference type="ChEBI" id="CHEBI:29035"/>
        <label>2</label>
    </ligand>
</feature>
<accession>A0A9P6HM37</accession>
<comment type="catalytic activity">
    <reaction evidence="1">
        <text>(2R)-2-phosphoglycerate = (2R)-3-phosphoglycerate</text>
        <dbReference type="Rhea" id="RHEA:15901"/>
        <dbReference type="ChEBI" id="CHEBI:58272"/>
        <dbReference type="ChEBI" id="CHEBI:58289"/>
        <dbReference type="EC" id="5.4.2.12"/>
    </reaction>
</comment>
<evidence type="ECO:0000256" key="4">
    <source>
        <dbReference type="ARBA" id="ARBA00004798"/>
    </source>
</evidence>
<evidence type="ECO:0000256" key="15">
    <source>
        <dbReference type="PIRSR" id="PIRSR001492-3"/>
    </source>
</evidence>
<feature type="binding site" evidence="15">
    <location>
        <position position="439"/>
    </location>
    <ligand>
        <name>Mn(2+)</name>
        <dbReference type="ChEBI" id="CHEBI:29035"/>
        <label>2</label>
    </ligand>
</feature>
<dbReference type="InterPro" id="IPR036646">
    <property type="entry name" value="PGAM_B_sf"/>
</dbReference>
<evidence type="ECO:0000256" key="7">
    <source>
        <dbReference type="ARBA" id="ARBA00022723"/>
    </source>
</evidence>
<proteinExistence type="inferred from homology"/>
<feature type="binding site" evidence="15">
    <location>
        <position position="398"/>
    </location>
    <ligand>
        <name>Mn(2+)</name>
        <dbReference type="ChEBI" id="CHEBI:29035"/>
        <label>1</label>
    </ligand>
</feature>
<comment type="cofactor">
    <cofactor evidence="2">
        <name>Mn(2+)</name>
        <dbReference type="ChEBI" id="CHEBI:29035"/>
    </cofactor>
</comment>
<evidence type="ECO:0000256" key="14">
    <source>
        <dbReference type="PIRSR" id="PIRSR001492-2"/>
    </source>
</evidence>
<keyword evidence="7 15" id="KW-0479">Metal-binding</keyword>
<evidence type="ECO:0000256" key="11">
    <source>
        <dbReference type="ARBA" id="ARBA00071648"/>
    </source>
</evidence>
<dbReference type="SUPFAM" id="SSF53649">
    <property type="entry name" value="Alkaline phosphatase-like"/>
    <property type="match status" value="1"/>
</dbReference>
<dbReference type="FunFam" id="3.40.1450.10:FF:000001">
    <property type="entry name" value="2,3-bisphosphoglycerate-independent phosphoglycerate mutase"/>
    <property type="match status" value="1"/>
</dbReference>
<evidence type="ECO:0000313" key="19">
    <source>
        <dbReference type="Proteomes" id="UP000736335"/>
    </source>
</evidence>
<feature type="binding site" evidence="14">
    <location>
        <position position="331"/>
    </location>
    <ligand>
        <name>substrate</name>
    </ligand>
</feature>
<dbReference type="EC" id="5.4.2.12" evidence="6"/>
<comment type="similarity">
    <text evidence="5">Belongs to the BPG-independent phosphoglycerate mutase family.</text>
</comment>
<keyword evidence="19" id="KW-1185">Reference proteome</keyword>
<evidence type="ECO:0000313" key="18">
    <source>
        <dbReference type="EMBL" id="KAF9789801.1"/>
    </source>
</evidence>
<feature type="binding site" evidence="14">
    <location>
        <begin position="259"/>
        <end position="262"/>
    </location>
    <ligand>
        <name>substrate</name>
    </ligand>
</feature>
<evidence type="ECO:0000256" key="9">
    <source>
        <dbReference type="ARBA" id="ARBA00023211"/>
    </source>
</evidence>
<dbReference type="InterPro" id="IPR006124">
    <property type="entry name" value="Metalloenzyme"/>
</dbReference>
<dbReference type="Gene3D" id="3.40.1450.10">
    <property type="entry name" value="BPG-independent phosphoglycerate mutase, domain B"/>
    <property type="match status" value="1"/>
</dbReference>
<comment type="function">
    <text evidence="3">Catalyzes the interconversion of 2-phosphoglycerate and 3-phosphoglycerate.</text>
</comment>
<comment type="caution">
    <text evidence="18">The sequence shown here is derived from an EMBL/GenBank/DDBJ whole genome shotgun (WGS) entry which is preliminary data.</text>
</comment>
<evidence type="ECO:0000259" key="17">
    <source>
        <dbReference type="Pfam" id="PF06415"/>
    </source>
</evidence>
<evidence type="ECO:0000256" key="1">
    <source>
        <dbReference type="ARBA" id="ARBA00000370"/>
    </source>
</evidence>